<dbReference type="Gene3D" id="3.30.2010.10">
    <property type="entry name" value="Metalloproteases ('zincins'), catalytic domain"/>
    <property type="match status" value="1"/>
</dbReference>
<proteinExistence type="predicted"/>
<gene>
    <name evidence="2" type="ORF">IAC77_03930</name>
</gene>
<feature type="domain" description="YgjP-like metallopeptidase" evidence="1">
    <location>
        <begin position="28"/>
        <end position="226"/>
    </location>
</feature>
<organism evidence="2 3">
    <name type="scientific">Candidatus Enterousia excrementavium</name>
    <dbReference type="NCBI Taxonomy" id="2840789"/>
    <lineage>
        <taxon>Bacteria</taxon>
        <taxon>Pseudomonadati</taxon>
        <taxon>Pseudomonadota</taxon>
        <taxon>Alphaproteobacteria</taxon>
        <taxon>Candidatus Enterousia</taxon>
    </lineage>
</organism>
<dbReference type="Proteomes" id="UP000721442">
    <property type="component" value="Unassembled WGS sequence"/>
</dbReference>
<evidence type="ECO:0000313" key="3">
    <source>
        <dbReference type="Proteomes" id="UP000721442"/>
    </source>
</evidence>
<accession>A0A940DFT1</accession>
<dbReference type="EMBL" id="JADINE010000048">
    <property type="protein sequence ID" value="MBO8407578.1"/>
    <property type="molecule type" value="Genomic_DNA"/>
</dbReference>
<dbReference type="CDD" id="cd07344">
    <property type="entry name" value="M48_yhfN_like"/>
    <property type="match status" value="1"/>
</dbReference>
<dbReference type="AlphaFoldDB" id="A0A940DFT1"/>
<dbReference type="InterPro" id="IPR053136">
    <property type="entry name" value="UTP_pyrophosphatase-like"/>
</dbReference>
<reference evidence="2" key="1">
    <citation type="submission" date="2020-10" db="EMBL/GenBank/DDBJ databases">
        <authorList>
            <person name="Gilroy R."/>
        </authorList>
    </citation>
    <scope>NUCLEOTIDE SEQUENCE</scope>
    <source>
        <strain evidence="2">B1-16210</strain>
    </source>
</reference>
<dbReference type="InterPro" id="IPR002725">
    <property type="entry name" value="YgjP-like_metallopeptidase"/>
</dbReference>
<dbReference type="Pfam" id="PF01863">
    <property type="entry name" value="YgjP-like"/>
    <property type="match status" value="1"/>
</dbReference>
<protein>
    <submittedName>
        <fullName evidence="2">M48 family metallopeptidase</fullName>
    </submittedName>
</protein>
<name>A0A940DFT1_9PROT</name>
<comment type="caution">
    <text evidence="2">The sequence shown here is derived from an EMBL/GenBank/DDBJ whole genome shotgun (WGS) entry which is preliminary data.</text>
</comment>
<reference evidence="2" key="2">
    <citation type="journal article" date="2021" name="PeerJ">
        <title>Extensive microbial diversity within the chicken gut microbiome revealed by metagenomics and culture.</title>
        <authorList>
            <person name="Gilroy R."/>
            <person name="Ravi A."/>
            <person name="Getino M."/>
            <person name="Pursley I."/>
            <person name="Horton D.L."/>
            <person name="Alikhan N.F."/>
            <person name="Baker D."/>
            <person name="Gharbi K."/>
            <person name="Hall N."/>
            <person name="Watson M."/>
            <person name="Adriaenssens E.M."/>
            <person name="Foster-Nyarko E."/>
            <person name="Jarju S."/>
            <person name="Secka A."/>
            <person name="Antonio M."/>
            <person name="Oren A."/>
            <person name="Chaudhuri R.R."/>
            <person name="La Ragione R."/>
            <person name="Hildebrand F."/>
            <person name="Pallen M.J."/>
        </authorList>
    </citation>
    <scope>NUCLEOTIDE SEQUENCE</scope>
    <source>
        <strain evidence="2">B1-16210</strain>
    </source>
</reference>
<sequence length="235" mass="27642">MAEFEFVLSSGERIPVVITTRRGLRNITLRPKTRPVREIHISKPWMTPVSTALRFLEQKRRWCERIFDNAPQKITVRPGDEIEFLGRHVVLQHDANRRANEFIVHDEASAMLIVGGGADMFERRVRDFIRSQFLVTVKQMVRTAPRELWPQRITIRDTTSRWGSCSTSGTMSFSWRLAFAPRDVMRYVVMHELAHRVHMDHSPAFWQTVSQLYGFGVERARRWLNVHGAELHRYF</sequence>
<dbReference type="PANTHER" id="PTHR30399:SF1">
    <property type="entry name" value="UTP PYROPHOSPHATASE"/>
    <property type="match status" value="1"/>
</dbReference>
<dbReference type="PANTHER" id="PTHR30399">
    <property type="entry name" value="UNCHARACTERIZED PROTEIN YGJP"/>
    <property type="match status" value="1"/>
</dbReference>
<evidence type="ECO:0000259" key="1">
    <source>
        <dbReference type="Pfam" id="PF01863"/>
    </source>
</evidence>
<evidence type="ECO:0000313" key="2">
    <source>
        <dbReference type="EMBL" id="MBO8407578.1"/>
    </source>
</evidence>